<reference evidence="5 8" key="2">
    <citation type="submission" date="2020-08" db="EMBL/GenBank/DDBJ databases">
        <title>Genomic Encyclopedia of Type Strains, Phase IV (KMG-IV): sequencing the most valuable type-strain genomes for metagenomic binning, comparative biology and taxonomic classification.</title>
        <authorList>
            <person name="Goeker M."/>
        </authorList>
    </citation>
    <scope>NUCLEOTIDE SEQUENCE [LARGE SCALE GENOMIC DNA]</scope>
    <source>
        <strain evidence="5 8">DSM 12027</strain>
    </source>
</reference>
<evidence type="ECO:0000256" key="2">
    <source>
        <dbReference type="ARBA" id="ARBA00022679"/>
    </source>
</evidence>
<keyword evidence="8" id="KW-1185">Reference proteome</keyword>
<dbReference type="AlphaFoldDB" id="A0A5C4Y7P8"/>
<dbReference type="SUPFAM" id="SSF53335">
    <property type="entry name" value="S-adenosyl-L-methionine-dependent methyltransferases"/>
    <property type="match status" value="1"/>
</dbReference>
<dbReference type="InterPro" id="IPR002295">
    <property type="entry name" value="N4/N6-MTase_EcoPI_Mod-like"/>
</dbReference>
<evidence type="ECO:0000313" key="7">
    <source>
        <dbReference type="Proteomes" id="UP000313988"/>
    </source>
</evidence>
<evidence type="ECO:0000259" key="4">
    <source>
        <dbReference type="SMART" id="SM00470"/>
    </source>
</evidence>
<dbReference type="GO" id="GO:0003677">
    <property type="term" value="F:DNA binding"/>
    <property type="evidence" value="ECO:0007669"/>
    <property type="project" value="InterPro"/>
</dbReference>
<dbReference type="EC" id="2.1.1.72" evidence="5"/>
<keyword evidence="3" id="KW-0949">S-adenosyl-L-methionine</keyword>
<dbReference type="InterPro" id="IPR002941">
    <property type="entry name" value="DNA_methylase_N4/N6"/>
</dbReference>
<dbReference type="Pfam" id="PF01555">
    <property type="entry name" value="N6_N4_Mtase"/>
    <property type="match status" value="1"/>
</dbReference>
<proteinExistence type="predicted"/>
<accession>A0A5C4Y7P8</accession>
<dbReference type="PRINTS" id="PR00506">
    <property type="entry name" value="D21N6MTFRASE"/>
</dbReference>
<gene>
    <name evidence="6" type="ORF">FHR04_06015</name>
    <name evidence="5" type="ORF">HNQ04_002043</name>
</gene>
<dbReference type="RefSeq" id="WP_139401598.1">
    <property type="nucleotide sequence ID" value="NZ_JACHEW010000009.1"/>
</dbReference>
<protein>
    <submittedName>
        <fullName evidence="6">DNA modification methylase</fullName>
    </submittedName>
    <submittedName>
        <fullName evidence="5">Site-specific DNA-methyltransferase (Adenine-specific)</fullName>
        <ecNumber evidence="5">2.1.1.72</ecNumber>
    </submittedName>
</protein>
<comment type="caution">
    <text evidence="6">The sequence shown here is derived from an EMBL/GenBank/DDBJ whole genome shotgun (WGS) entry which is preliminary data.</text>
</comment>
<dbReference type="Pfam" id="PF02195">
    <property type="entry name" value="ParB_N"/>
    <property type="match status" value="1"/>
</dbReference>
<reference evidence="6 7" key="1">
    <citation type="submission" date="2019-06" db="EMBL/GenBank/DDBJ databases">
        <title>Genome sequence of Deinococcus radiopugnans ATCC 19172.</title>
        <authorList>
            <person name="Maclea K.S."/>
            <person name="Maynard C.R."/>
        </authorList>
    </citation>
    <scope>NUCLEOTIDE SEQUENCE [LARGE SCALE GENOMIC DNA]</scope>
    <source>
        <strain evidence="6 7">ATCC 19172</strain>
    </source>
</reference>
<name>A0A5C4Y7P8_9DEIO</name>
<dbReference type="Proteomes" id="UP000629870">
    <property type="component" value="Unassembled WGS sequence"/>
</dbReference>
<keyword evidence="2 5" id="KW-0808">Transferase</keyword>
<evidence type="ECO:0000256" key="3">
    <source>
        <dbReference type="ARBA" id="ARBA00022691"/>
    </source>
</evidence>
<dbReference type="Proteomes" id="UP000313988">
    <property type="component" value="Unassembled WGS sequence"/>
</dbReference>
<dbReference type="SMART" id="SM00470">
    <property type="entry name" value="ParB"/>
    <property type="match status" value="1"/>
</dbReference>
<evidence type="ECO:0000313" key="8">
    <source>
        <dbReference type="Proteomes" id="UP000629870"/>
    </source>
</evidence>
<sequence>MQIINHAQELVAVADLRPHPRNPNTGNVEAIQASIEENGFYGAVIAQRSTGHILVGHHRYRAAVQSGAQQVPVIWVNVDDTRALKILLADNRTAELATRDEEALAQLLQELAADDPAGLIGTGYDADDLDTLLADLADDAPAENDGEDTPARLAELEAAQAKWNVQPGDLWLIESATRPGQHHRILCADGTDPATLDHLIGWVTIDLVHCDPPYGIKIVDGKGMIGSSDGYLPVQGDDSTDVAARAYRLAVTRYPKAVQIWWGGNYYADLLPPSMGWLVWDKQNDGMSFADVELAWTNQHRAARMFRHLWSGGARASETDERRIHPTQKPIALGVWVLELLAEPGMNVLDFCLGSGMTLLAAEQHGSTCYATEIEPRYVSAVLERAERRGLSCTRPEHLQRA</sequence>
<evidence type="ECO:0000313" key="6">
    <source>
        <dbReference type="EMBL" id="TNM71922.1"/>
    </source>
</evidence>
<feature type="domain" description="ParB-like N-terminal" evidence="4">
    <location>
        <begin position="9"/>
        <end position="92"/>
    </location>
</feature>
<evidence type="ECO:0000256" key="1">
    <source>
        <dbReference type="ARBA" id="ARBA00022603"/>
    </source>
</evidence>
<dbReference type="EMBL" id="VDMO01000005">
    <property type="protein sequence ID" value="TNM71922.1"/>
    <property type="molecule type" value="Genomic_DNA"/>
</dbReference>
<dbReference type="InterPro" id="IPR036086">
    <property type="entry name" value="ParB/Sulfiredoxin_sf"/>
</dbReference>
<keyword evidence="1 6" id="KW-0489">Methyltransferase</keyword>
<dbReference type="GO" id="GO:0009007">
    <property type="term" value="F:site-specific DNA-methyltransferase (adenine-specific) activity"/>
    <property type="evidence" value="ECO:0007669"/>
    <property type="project" value="UniProtKB-EC"/>
</dbReference>
<dbReference type="Gene3D" id="3.90.1530.10">
    <property type="entry name" value="Conserved hypothetical protein from pyrococcus furiosus pfu- 392566-001, ParB domain"/>
    <property type="match status" value="1"/>
</dbReference>
<dbReference type="OrthoDB" id="74246at2"/>
<organism evidence="6 7">
    <name type="scientific">Deinococcus radiopugnans ATCC 19172</name>
    <dbReference type="NCBI Taxonomy" id="585398"/>
    <lineage>
        <taxon>Bacteria</taxon>
        <taxon>Thermotogati</taxon>
        <taxon>Deinococcota</taxon>
        <taxon>Deinococci</taxon>
        <taxon>Deinococcales</taxon>
        <taxon>Deinococcaceae</taxon>
        <taxon>Deinococcus</taxon>
    </lineage>
</organism>
<dbReference type="EMBL" id="JACHEW010000009">
    <property type="protein sequence ID" value="MBB6016788.1"/>
    <property type="molecule type" value="Genomic_DNA"/>
</dbReference>
<dbReference type="SUPFAM" id="SSF110849">
    <property type="entry name" value="ParB/Sulfiredoxin"/>
    <property type="match status" value="1"/>
</dbReference>
<evidence type="ECO:0000313" key="5">
    <source>
        <dbReference type="EMBL" id="MBB6016788.1"/>
    </source>
</evidence>
<dbReference type="InterPro" id="IPR029063">
    <property type="entry name" value="SAM-dependent_MTases_sf"/>
</dbReference>
<dbReference type="Gene3D" id="3.40.50.150">
    <property type="entry name" value="Vaccinia Virus protein VP39"/>
    <property type="match status" value="1"/>
</dbReference>
<dbReference type="GO" id="GO:0032259">
    <property type="term" value="P:methylation"/>
    <property type="evidence" value="ECO:0007669"/>
    <property type="project" value="UniProtKB-KW"/>
</dbReference>
<dbReference type="InterPro" id="IPR003115">
    <property type="entry name" value="ParB_N"/>
</dbReference>
<dbReference type="GO" id="GO:0008170">
    <property type="term" value="F:N-methyltransferase activity"/>
    <property type="evidence" value="ECO:0007669"/>
    <property type="project" value="InterPro"/>
</dbReference>